<evidence type="ECO:0000313" key="3">
    <source>
        <dbReference type="EMBL" id="MCK0536631.1"/>
    </source>
</evidence>
<dbReference type="InterPro" id="IPR011990">
    <property type="entry name" value="TPR-like_helical_dom_sf"/>
</dbReference>
<feature type="chain" id="PRO_5045091164" evidence="2">
    <location>
        <begin position="26"/>
        <end position="640"/>
    </location>
</feature>
<comment type="caution">
    <text evidence="3">The sequence shown here is derived from an EMBL/GenBank/DDBJ whole genome shotgun (WGS) entry which is preliminary data.</text>
</comment>
<keyword evidence="2" id="KW-0732">Signal</keyword>
<dbReference type="RefSeq" id="WP_246948105.1">
    <property type="nucleotide sequence ID" value="NZ_JALKII010000001.1"/>
</dbReference>
<keyword evidence="1" id="KW-0175">Coiled coil</keyword>
<feature type="signal peptide" evidence="2">
    <location>
        <begin position="1"/>
        <end position="25"/>
    </location>
</feature>
<name>A0ABT0E483_9GAMM</name>
<proteinExistence type="predicted"/>
<evidence type="ECO:0000256" key="1">
    <source>
        <dbReference type="SAM" id="Coils"/>
    </source>
</evidence>
<accession>A0ABT0E483</accession>
<keyword evidence="4" id="KW-1185">Reference proteome</keyword>
<reference evidence="3" key="1">
    <citation type="submission" date="2022-04" db="EMBL/GenBank/DDBJ databases">
        <title>Alcanivorax sp. CY1518 draft genome sequence.</title>
        <authorList>
            <person name="Zhao G."/>
            <person name="An M."/>
        </authorList>
    </citation>
    <scope>NUCLEOTIDE SEQUENCE</scope>
    <source>
        <strain evidence="3">CY1518</strain>
    </source>
</reference>
<dbReference type="Pfam" id="PF13432">
    <property type="entry name" value="TPR_16"/>
    <property type="match status" value="2"/>
</dbReference>
<evidence type="ECO:0000256" key="2">
    <source>
        <dbReference type="SAM" id="SignalP"/>
    </source>
</evidence>
<dbReference type="Proteomes" id="UP001165524">
    <property type="component" value="Unassembled WGS sequence"/>
</dbReference>
<dbReference type="SUPFAM" id="SSF48452">
    <property type="entry name" value="TPR-like"/>
    <property type="match status" value="2"/>
</dbReference>
<feature type="coiled-coil region" evidence="1">
    <location>
        <begin position="576"/>
        <end position="636"/>
    </location>
</feature>
<gene>
    <name evidence="3" type="ORF">MU846_02820</name>
</gene>
<protein>
    <submittedName>
        <fullName evidence="3">Tetratricopeptide repeat protein</fullName>
    </submittedName>
</protein>
<dbReference type="PROSITE" id="PS51257">
    <property type="entry name" value="PROKAR_LIPOPROTEIN"/>
    <property type="match status" value="1"/>
</dbReference>
<dbReference type="EMBL" id="JALKII010000001">
    <property type="protein sequence ID" value="MCK0536631.1"/>
    <property type="molecule type" value="Genomic_DNA"/>
</dbReference>
<sequence length="640" mass="71118">MRRMKHSLRAHLALGTLLACVMASADTGTRLVLFDDLASTPQALGIEEQRYLAFGGAILDYYSDRSFAALSRLRVNQAHGLFDDSTEYAELLQGELFLDYGLPEQAGVIFERLLRKDILARTRAEAWLHKADLHYRQGDYQAATDILTAAPIQALRPEQQPHRQLLLANALIHQGEFNRAADELATVPLDSVPGAYASYNMGVAMVRAGQPAHGLTRLEHVAALPSGDPEINALKDRAALAIGLTELRQGRADQARAALLRVRADGPYSSDALMALGLANYRRGAVRSALPLWLELIRRDPVHGAVQEAMLLAPRAYEELGALPQALAGYQVAAEQFRAVLHDLEATARRIRQPGWLHTLNDQTAALASQDPMAWLVRQGAAQGDDLVYLHQLFAERQFAEQYRQYQQLVRLSELLRQHQQSIPVLQATLAERQQRLARVAPRIHEQVAALRQQQQQLADATAALAQSIPQHLDINATHDLAELPHAIMWQRVTGWLDSTQPSAAQRQRLERLRGRLLWEIAHRGPANRERQQRDGAALIIDADIAGLRLAALEQLLNDAHVALQSDLGTRLTHLAEQIEAQRTQTEAIINELGERLQLAGLQLLARQRQTLGEHLAEAHLSIARLQDSAARAQQTRGRQ</sequence>
<evidence type="ECO:0000313" key="4">
    <source>
        <dbReference type="Proteomes" id="UP001165524"/>
    </source>
</evidence>
<organism evidence="3 4">
    <name type="scientific">Alcanivorax quisquiliarum</name>
    <dbReference type="NCBI Taxonomy" id="2933565"/>
    <lineage>
        <taxon>Bacteria</taxon>
        <taxon>Pseudomonadati</taxon>
        <taxon>Pseudomonadota</taxon>
        <taxon>Gammaproteobacteria</taxon>
        <taxon>Oceanospirillales</taxon>
        <taxon>Alcanivoracaceae</taxon>
        <taxon>Alcanivorax</taxon>
    </lineage>
</organism>
<dbReference type="Gene3D" id="1.25.40.10">
    <property type="entry name" value="Tetratricopeptide repeat domain"/>
    <property type="match status" value="2"/>
</dbReference>